<dbReference type="AlphaFoldDB" id="A0A0G1K212"/>
<accession>A0A0G1K212</accession>
<dbReference type="EMBL" id="LCJM01000037">
    <property type="protein sequence ID" value="KKT77620.1"/>
    <property type="molecule type" value="Genomic_DNA"/>
</dbReference>
<evidence type="ECO:0000313" key="2">
    <source>
        <dbReference type="Proteomes" id="UP000034889"/>
    </source>
</evidence>
<gene>
    <name evidence="1" type="ORF">UW74_C0037G0004</name>
</gene>
<reference evidence="1 2" key="1">
    <citation type="journal article" date="2015" name="Nature">
        <title>rRNA introns, odd ribosomes, and small enigmatic genomes across a large radiation of phyla.</title>
        <authorList>
            <person name="Brown C.T."/>
            <person name="Hug L.A."/>
            <person name="Thomas B.C."/>
            <person name="Sharon I."/>
            <person name="Castelle C.J."/>
            <person name="Singh A."/>
            <person name="Wilkins M.J."/>
            <person name="Williams K.H."/>
            <person name="Banfield J.F."/>
        </authorList>
    </citation>
    <scope>NUCLEOTIDE SEQUENCE [LARGE SCALE GENOMIC DNA]</scope>
</reference>
<proteinExistence type="predicted"/>
<dbReference type="Proteomes" id="UP000034889">
    <property type="component" value="Unassembled WGS sequence"/>
</dbReference>
<name>A0A0G1K212_9BACT</name>
<protein>
    <submittedName>
        <fullName evidence="1">Uncharacterized protein</fullName>
    </submittedName>
</protein>
<sequence length="108" mass="12610">MQFTHKNLAEGRWGELSLSEQLGNIGSEVSRARKWKGKDEKIFEGAWTRALELFDLTLSDPRWLGRLREIARAREVFCDAIFGGREYSSSLEDLEKYFYPFAFNARNQ</sequence>
<comment type="caution">
    <text evidence="1">The sequence shown here is derived from an EMBL/GenBank/DDBJ whole genome shotgun (WGS) entry which is preliminary data.</text>
</comment>
<evidence type="ECO:0000313" key="1">
    <source>
        <dbReference type="EMBL" id="KKT77620.1"/>
    </source>
</evidence>
<organism evidence="1 2">
    <name type="scientific">Candidatus Giovannonibacteria bacterium GW2011_GWC2_44_8</name>
    <dbReference type="NCBI Taxonomy" id="1618657"/>
    <lineage>
        <taxon>Bacteria</taxon>
        <taxon>Candidatus Giovannoniibacteriota</taxon>
    </lineage>
</organism>